<evidence type="ECO:0000313" key="3">
    <source>
        <dbReference type="Proteomes" id="UP000000768"/>
    </source>
</evidence>
<feature type="compositionally biased region" description="Polar residues" evidence="1">
    <location>
        <begin position="98"/>
        <end position="107"/>
    </location>
</feature>
<dbReference type="AlphaFoldDB" id="A0A194YN20"/>
<evidence type="ECO:0000313" key="2">
    <source>
        <dbReference type="EMBL" id="KXG29628.1"/>
    </source>
</evidence>
<reference evidence="2 3" key="1">
    <citation type="journal article" date="2009" name="Nature">
        <title>The Sorghum bicolor genome and the diversification of grasses.</title>
        <authorList>
            <person name="Paterson A.H."/>
            <person name="Bowers J.E."/>
            <person name="Bruggmann R."/>
            <person name="Dubchak I."/>
            <person name="Grimwood J."/>
            <person name="Gundlach H."/>
            <person name="Haberer G."/>
            <person name="Hellsten U."/>
            <person name="Mitros T."/>
            <person name="Poliakov A."/>
            <person name="Schmutz J."/>
            <person name="Spannagl M."/>
            <person name="Tang H."/>
            <person name="Wang X."/>
            <person name="Wicker T."/>
            <person name="Bharti A.K."/>
            <person name="Chapman J."/>
            <person name="Feltus F.A."/>
            <person name="Gowik U."/>
            <person name="Grigoriev I.V."/>
            <person name="Lyons E."/>
            <person name="Maher C.A."/>
            <person name="Martis M."/>
            <person name="Narechania A."/>
            <person name="Otillar R.P."/>
            <person name="Penning B.W."/>
            <person name="Salamov A.A."/>
            <person name="Wang Y."/>
            <person name="Zhang L."/>
            <person name="Carpita N.C."/>
            <person name="Freeling M."/>
            <person name="Gingle A.R."/>
            <person name="Hash C.T."/>
            <person name="Keller B."/>
            <person name="Klein P."/>
            <person name="Kresovich S."/>
            <person name="McCann M.C."/>
            <person name="Ming R."/>
            <person name="Peterson D.G."/>
            <person name="Mehboob-ur-Rahman"/>
            <person name="Ware D."/>
            <person name="Westhoff P."/>
            <person name="Mayer K.F."/>
            <person name="Messing J."/>
            <person name="Rokhsar D.S."/>
        </authorList>
    </citation>
    <scope>NUCLEOTIDE SEQUENCE [LARGE SCALE GENOMIC DNA]</scope>
    <source>
        <strain evidence="3">cv. BTx623</strain>
    </source>
</reference>
<accession>A0A194YN20</accession>
<dbReference type="Gramene" id="KXG29628">
    <property type="protein sequence ID" value="KXG29628"/>
    <property type="gene ID" value="SORBI_3004G065800"/>
</dbReference>
<proteinExistence type="predicted"/>
<dbReference type="EMBL" id="CM000763">
    <property type="protein sequence ID" value="KXG29628.1"/>
    <property type="molecule type" value="Genomic_DNA"/>
</dbReference>
<protein>
    <submittedName>
        <fullName evidence="2">Uncharacterized protein</fullName>
    </submittedName>
</protein>
<sequence length="163" mass="17636">MLHDCLGMDHGVDSDSLKGRPQQEGKDQYSWSLPVVCGGVEELMKYLQMSFSGGGCNKSQHRKRCTGTRPRYPIRGAQHSTSSNQQPGPGQRGEGSLATGSSLQASGTPAGCRGHTCGHSEAATPHPWGPRGEDQPWVDTAGGRRGRTPLSDLRRQCHVDAWW</sequence>
<organism evidence="2 3">
    <name type="scientific">Sorghum bicolor</name>
    <name type="common">Sorghum</name>
    <name type="synonym">Sorghum vulgare</name>
    <dbReference type="NCBI Taxonomy" id="4558"/>
    <lineage>
        <taxon>Eukaryota</taxon>
        <taxon>Viridiplantae</taxon>
        <taxon>Streptophyta</taxon>
        <taxon>Embryophyta</taxon>
        <taxon>Tracheophyta</taxon>
        <taxon>Spermatophyta</taxon>
        <taxon>Magnoliopsida</taxon>
        <taxon>Liliopsida</taxon>
        <taxon>Poales</taxon>
        <taxon>Poaceae</taxon>
        <taxon>PACMAD clade</taxon>
        <taxon>Panicoideae</taxon>
        <taxon>Andropogonodae</taxon>
        <taxon>Andropogoneae</taxon>
        <taxon>Sorghinae</taxon>
        <taxon>Sorghum</taxon>
    </lineage>
</organism>
<dbReference type="Proteomes" id="UP000000768">
    <property type="component" value="Chromosome 4"/>
</dbReference>
<feature type="region of interest" description="Disordered" evidence="1">
    <location>
        <begin position="53"/>
        <end position="149"/>
    </location>
</feature>
<feature type="region of interest" description="Disordered" evidence="1">
    <location>
        <begin position="1"/>
        <end position="25"/>
    </location>
</feature>
<gene>
    <name evidence="2" type="ORF">SORBI_3004G065800</name>
</gene>
<keyword evidence="3" id="KW-1185">Reference proteome</keyword>
<evidence type="ECO:0000256" key="1">
    <source>
        <dbReference type="SAM" id="MobiDB-lite"/>
    </source>
</evidence>
<dbReference type="InParanoid" id="A0A194YN20"/>
<reference evidence="3" key="2">
    <citation type="journal article" date="2018" name="Plant J.">
        <title>The Sorghum bicolor reference genome: improved assembly, gene annotations, a transcriptome atlas, and signatures of genome organization.</title>
        <authorList>
            <person name="McCormick R.F."/>
            <person name="Truong S.K."/>
            <person name="Sreedasyam A."/>
            <person name="Jenkins J."/>
            <person name="Shu S."/>
            <person name="Sims D."/>
            <person name="Kennedy M."/>
            <person name="Amirebrahimi M."/>
            <person name="Weers B.D."/>
            <person name="McKinley B."/>
            <person name="Mattison A."/>
            <person name="Morishige D.T."/>
            <person name="Grimwood J."/>
            <person name="Schmutz J."/>
            <person name="Mullet J.E."/>
        </authorList>
    </citation>
    <scope>NUCLEOTIDE SEQUENCE [LARGE SCALE GENOMIC DNA]</scope>
    <source>
        <strain evidence="3">cv. BTx623</strain>
    </source>
</reference>
<name>A0A194YN20_SORBI</name>
<feature type="compositionally biased region" description="Polar residues" evidence="1">
    <location>
        <begin position="78"/>
        <end position="88"/>
    </location>
</feature>